<dbReference type="EMBL" id="KK365138">
    <property type="protein sequence ID" value="KCZ81697.1"/>
    <property type="molecule type" value="Genomic_DNA"/>
</dbReference>
<reference evidence="1 2" key="2">
    <citation type="submission" date="2014-03" db="EMBL/GenBank/DDBJ databases">
        <title>The Genome Sequence of Anncaliia algerae insect isolate PRA339.</title>
        <authorList>
            <consortium name="The Broad Institute Genome Sequencing Platform"/>
            <consortium name="The Broad Institute Genome Sequencing Center for Infectious Disease"/>
            <person name="Cuomo C."/>
            <person name="Becnel J."/>
            <person name="Sanscrainte N."/>
            <person name="Walker B."/>
            <person name="Young S.K."/>
            <person name="Zeng Q."/>
            <person name="Gargeya S."/>
            <person name="Fitzgerald M."/>
            <person name="Haas B."/>
            <person name="Abouelleil A."/>
            <person name="Alvarado L."/>
            <person name="Arachchi H.M."/>
            <person name="Berlin A.M."/>
            <person name="Chapman S.B."/>
            <person name="Dewar J."/>
            <person name="Goldberg J."/>
            <person name="Griggs A."/>
            <person name="Gujja S."/>
            <person name="Hansen M."/>
            <person name="Howarth C."/>
            <person name="Imamovic A."/>
            <person name="Larimer J."/>
            <person name="McCowan C."/>
            <person name="Murphy C."/>
            <person name="Neiman D."/>
            <person name="Pearson M."/>
            <person name="Priest M."/>
            <person name="Roberts A."/>
            <person name="Saif S."/>
            <person name="Shea T."/>
            <person name="Sisk P."/>
            <person name="Sykes S."/>
            <person name="Wortman J."/>
            <person name="Nusbaum C."/>
            <person name="Birren B."/>
        </authorList>
    </citation>
    <scope>NUCLEOTIDE SEQUENCE [LARGE SCALE GENOMIC DNA]</scope>
    <source>
        <strain evidence="1 2">PRA339</strain>
    </source>
</reference>
<dbReference type="AlphaFoldDB" id="A0A059F3L4"/>
<gene>
    <name evidence="1" type="ORF">H312_00875</name>
</gene>
<sequence>IPVNITSLLSSDIQRSIDKTINNIHHTEPSNQNYASKISSSIKSEGTKNTTCEASTDKLLIVKTIELEH</sequence>
<feature type="non-terminal residue" evidence="1">
    <location>
        <position position="1"/>
    </location>
</feature>
<dbReference type="Proteomes" id="UP000030655">
    <property type="component" value="Unassembled WGS sequence"/>
</dbReference>
<organism evidence="1 2">
    <name type="scientific">Anncaliia algerae PRA339</name>
    <dbReference type="NCBI Taxonomy" id="1288291"/>
    <lineage>
        <taxon>Eukaryota</taxon>
        <taxon>Fungi</taxon>
        <taxon>Fungi incertae sedis</taxon>
        <taxon>Microsporidia</taxon>
        <taxon>Tubulinosematoidea</taxon>
        <taxon>Tubulinosematidae</taxon>
        <taxon>Anncaliia</taxon>
    </lineage>
</organism>
<dbReference type="HOGENOM" id="CLU_2782655_0_0_1"/>
<name>A0A059F3L4_9MICR</name>
<proteinExistence type="predicted"/>
<accession>A0A059F3L4</accession>
<evidence type="ECO:0000313" key="1">
    <source>
        <dbReference type="EMBL" id="KCZ81697.1"/>
    </source>
</evidence>
<evidence type="ECO:0000313" key="2">
    <source>
        <dbReference type="Proteomes" id="UP000030655"/>
    </source>
</evidence>
<keyword evidence="2" id="KW-1185">Reference proteome</keyword>
<dbReference type="VEuPathDB" id="MicrosporidiaDB:H312_00875"/>
<reference evidence="2" key="1">
    <citation type="submission" date="2013-02" db="EMBL/GenBank/DDBJ databases">
        <authorList>
            <consortium name="The Broad Institute Genome Sequencing Platform"/>
            <person name="Cuomo C."/>
            <person name="Becnel J."/>
            <person name="Sanscrainte N."/>
            <person name="Walker B."/>
            <person name="Young S.K."/>
            <person name="Zeng Q."/>
            <person name="Gargeya S."/>
            <person name="Fitzgerald M."/>
            <person name="Haas B."/>
            <person name="Abouelleil A."/>
            <person name="Alvarado L."/>
            <person name="Arachchi H.M."/>
            <person name="Berlin A.M."/>
            <person name="Chapman S.B."/>
            <person name="Dewar J."/>
            <person name="Goldberg J."/>
            <person name="Griggs A."/>
            <person name="Gujja S."/>
            <person name="Hansen M."/>
            <person name="Howarth C."/>
            <person name="Imamovic A."/>
            <person name="Larimer J."/>
            <person name="McCowan C."/>
            <person name="Murphy C."/>
            <person name="Neiman D."/>
            <person name="Pearson M."/>
            <person name="Priest M."/>
            <person name="Roberts A."/>
            <person name="Saif S."/>
            <person name="Shea T."/>
            <person name="Sisk P."/>
            <person name="Sykes S."/>
            <person name="Wortman J."/>
            <person name="Nusbaum C."/>
            <person name="Birren B."/>
        </authorList>
    </citation>
    <scope>NUCLEOTIDE SEQUENCE [LARGE SCALE GENOMIC DNA]</scope>
    <source>
        <strain evidence="2">PRA339</strain>
    </source>
</reference>
<protein>
    <submittedName>
        <fullName evidence="1">Uncharacterized protein</fullName>
    </submittedName>
</protein>